<name>A0ABT1F455_9PROT</name>
<dbReference type="SUPFAM" id="SSF53927">
    <property type="entry name" value="Cytidine deaminase-like"/>
    <property type="match status" value="1"/>
</dbReference>
<reference evidence="2 3" key="1">
    <citation type="submission" date="2022-06" db="EMBL/GenBank/DDBJ databases">
        <title>Acetobacer genomes from food samples.</title>
        <authorList>
            <person name="Sombolestani A."/>
        </authorList>
    </citation>
    <scope>NUCLEOTIDE SEQUENCE [LARGE SCALE GENOMIC DNA]</scope>
    <source>
        <strain evidence="2 3">R-83285</strain>
    </source>
</reference>
<evidence type="ECO:0000313" key="2">
    <source>
        <dbReference type="EMBL" id="MCP1260003.1"/>
    </source>
</evidence>
<gene>
    <name evidence="2" type="ORF">NKW50_15640</name>
</gene>
<dbReference type="CDD" id="cd01285">
    <property type="entry name" value="nucleoside_deaminase"/>
    <property type="match status" value="1"/>
</dbReference>
<feature type="domain" description="CMP/dCMP-type deaminase" evidence="1">
    <location>
        <begin position="13"/>
        <end position="132"/>
    </location>
</feature>
<accession>A0ABT1F455</accession>
<comment type="caution">
    <text evidence="2">The sequence shown here is derived from an EMBL/GenBank/DDBJ whole genome shotgun (WGS) entry which is preliminary data.</text>
</comment>
<keyword evidence="3" id="KW-1185">Reference proteome</keyword>
<protein>
    <submittedName>
        <fullName evidence="2">Nucleoside deaminase</fullName>
    </submittedName>
</protein>
<dbReference type="InterPro" id="IPR002125">
    <property type="entry name" value="CMP_dCMP_dom"/>
</dbReference>
<dbReference type="PANTHER" id="PTHR11079:SF202">
    <property type="entry name" value="TRNA-SPECIFIC ADENOSINE DEAMINASE"/>
    <property type="match status" value="1"/>
</dbReference>
<dbReference type="Proteomes" id="UP001523528">
    <property type="component" value="Unassembled WGS sequence"/>
</dbReference>
<organism evidence="2 3">
    <name type="scientific">Acetobacter lambici</name>
    <dbReference type="NCBI Taxonomy" id="1332824"/>
    <lineage>
        <taxon>Bacteria</taxon>
        <taxon>Pseudomonadati</taxon>
        <taxon>Pseudomonadota</taxon>
        <taxon>Alphaproteobacteria</taxon>
        <taxon>Acetobacterales</taxon>
        <taxon>Acetobacteraceae</taxon>
        <taxon>Acetobacter</taxon>
    </lineage>
</organism>
<evidence type="ECO:0000259" key="1">
    <source>
        <dbReference type="PROSITE" id="PS51747"/>
    </source>
</evidence>
<dbReference type="Gene3D" id="3.40.140.10">
    <property type="entry name" value="Cytidine Deaminase, domain 2"/>
    <property type="match status" value="1"/>
</dbReference>
<sequence length="167" mass="17857">MSTEVLLPPALTTTDRALLERTIQISEESRQAGNHPFGALLASADGKILLESGNTAATDRGTGHAELNVARKASGLFTAEFLSTCTLVTSVEPCCMCAGSLYWAGIGRLVYGMTEKRLATLTGDNPENLTMNMPCTQVFDAGQRKVVVVGPVQDMESQIAHAHEGFW</sequence>
<dbReference type="InterPro" id="IPR016193">
    <property type="entry name" value="Cytidine_deaminase-like"/>
</dbReference>
<dbReference type="EMBL" id="JAMYZZ010000072">
    <property type="protein sequence ID" value="MCP1260003.1"/>
    <property type="molecule type" value="Genomic_DNA"/>
</dbReference>
<dbReference type="RefSeq" id="WP_253544459.1">
    <property type="nucleotide sequence ID" value="NZ_JAMYZY010000069.1"/>
</dbReference>
<evidence type="ECO:0000313" key="3">
    <source>
        <dbReference type="Proteomes" id="UP001523528"/>
    </source>
</evidence>
<proteinExistence type="predicted"/>
<dbReference type="Pfam" id="PF00383">
    <property type="entry name" value="dCMP_cyt_deam_1"/>
    <property type="match status" value="1"/>
</dbReference>
<dbReference type="PROSITE" id="PS51747">
    <property type="entry name" value="CYT_DCMP_DEAMINASES_2"/>
    <property type="match status" value="1"/>
</dbReference>
<dbReference type="PANTHER" id="PTHR11079">
    <property type="entry name" value="CYTOSINE DEAMINASE FAMILY MEMBER"/>
    <property type="match status" value="1"/>
</dbReference>